<evidence type="ECO:0000313" key="4">
    <source>
        <dbReference type="Proteomes" id="UP001141253"/>
    </source>
</evidence>
<keyword evidence="4" id="KW-1185">Reference proteome</keyword>
<reference evidence="3" key="2">
    <citation type="journal article" date="2023" name="Int. J. Mol. Sci.">
        <title>De Novo Assembly and Annotation of 11 Diverse Shrub Willow (Salix) Genomes Reveals Novel Gene Organization in Sex-Linked Regions.</title>
        <authorList>
            <person name="Hyden B."/>
            <person name="Feng K."/>
            <person name="Yates T.B."/>
            <person name="Jawdy S."/>
            <person name="Cereghino C."/>
            <person name="Smart L.B."/>
            <person name="Muchero W."/>
        </authorList>
    </citation>
    <scope>NUCLEOTIDE SEQUENCE</scope>
    <source>
        <tissue evidence="3">Shoot tip</tissue>
    </source>
</reference>
<protein>
    <submittedName>
        <fullName evidence="3">Uncharacterized protein</fullName>
    </submittedName>
</protein>
<dbReference type="InterPro" id="IPR011009">
    <property type="entry name" value="Kinase-like_dom_sf"/>
</dbReference>
<dbReference type="Gene3D" id="1.10.510.10">
    <property type="entry name" value="Transferase(Phosphotransferase) domain 1"/>
    <property type="match status" value="1"/>
</dbReference>
<dbReference type="Proteomes" id="UP001141253">
    <property type="component" value="Chromosome 6"/>
</dbReference>
<sequence length="171" mass="18969">MTTEQILKRPTLSELLGISRLSMHELERPRQALTCSLSGAFLLEVASGRRPIQPAEDVILVDWVFARWLGGEILEARDPNLGTEYVAEEMELVLQLGLMCSQSEPAGRPSMRQVVQFLEGDTPLPDISLLRLPKSDLPFSRFDDFAMSYPSSMGKSFSHTSVSESLLSGGR</sequence>
<comment type="caution">
    <text evidence="3">The sequence shown here is derived from an EMBL/GenBank/DDBJ whole genome shotgun (WGS) entry which is preliminary data.</text>
</comment>
<dbReference type="SUPFAM" id="SSF56112">
    <property type="entry name" value="Protein kinase-like (PK-like)"/>
    <property type="match status" value="1"/>
</dbReference>
<evidence type="ECO:0000256" key="1">
    <source>
        <dbReference type="ARBA" id="ARBA00022741"/>
    </source>
</evidence>
<accession>A0ABQ9BDT7</accession>
<evidence type="ECO:0000313" key="3">
    <source>
        <dbReference type="EMBL" id="KAJ6381359.1"/>
    </source>
</evidence>
<dbReference type="EMBL" id="JAPFFI010000009">
    <property type="protein sequence ID" value="KAJ6381359.1"/>
    <property type="molecule type" value="Genomic_DNA"/>
</dbReference>
<keyword evidence="1" id="KW-0547">Nucleotide-binding</keyword>
<name>A0ABQ9BDT7_9ROSI</name>
<gene>
    <name evidence="3" type="ORF">OIU77_030105</name>
</gene>
<reference evidence="3" key="1">
    <citation type="submission" date="2022-10" db="EMBL/GenBank/DDBJ databases">
        <authorList>
            <person name="Hyden B.L."/>
            <person name="Feng K."/>
            <person name="Yates T."/>
            <person name="Jawdy S."/>
            <person name="Smart L.B."/>
            <person name="Muchero W."/>
        </authorList>
    </citation>
    <scope>NUCLEOTIDE SEQUENCE</scope>
    <source>
        <tissue evidence="3">Shoot tip</tissue>
    </source>
</reference>
<dbReference type="PANTHER" id="PTHR27007">
    <property type="match status" value="1"/>
</dbReference>
<organism evidence="3 4">
    <name type="scientific">Salix suchowensis</name>
    <dbReference type="NCBI Taxonomy" id="1278906"/>
    <lineage>
        <taxon>Eukaryota</taxon>
        <taxon>Viridiplantae</taxon>
        <taxon>Streptophyta</taxon>
        <taxon>Embryophyta</taxon>
        <taxon>Tracheophyta</taxon>
        <taxon>Spermatophyta</taxon>
        <taxon>Magnoliopsida</taxon>
        <taxon>eudicotyledons</taxon>
        <taxon>Gunneridae</taxon>
        <taxon>Pentapetalae</taxon>
        <taxon>rosids</taxon>
        <taxon>fabids</taxon>
        <taxon>Malpighiales</taxon>
        <taxon>Salicaceae</taxon>
        <taxon>Saliceae</taxon>
        <taxon>Salix</taxon>
    </lineage>
</organism>
<proteinExistence type="predicted"/>
<keyword evidence="2" id="KW-0067">ATP-binding</keyword>
<evidence type="ECO:0000256" key="2">
    <source>
        <dbReference type="ARBA" id="ARBA00022840"/>
    </source>
</evidence>
<dbReference type="InterPro" id="IPR050528">
    <property type="entry name" value="L-type_Lectin-RKs"/>
</dbReference>